<accession>A0A6A3FRX7</accession>
<comment type="caution">
    <text evidence="2">The sequence shown here is derived from an EMBL/GenBank/DDBJ whole genome shotgun (WGS) entry which is preliminary data.</text>
</comment>
<name>A0A6A3FRX7_9STRA</name>
<gene>
    <name evidence="2" type="ORF">PF009_g3595</name>
</gene>
<feature type="region of interest" description="Disordered" evidence="1">
    <location>
        <begin position="1"/>
        <end position="22"/>
    </location>
</feature>
<evidence type="ECO:0000313" key="2">
    <source>
        <dbReference type="EMBL" id="KAE8946790.1"/>
    </source>
</evidence>
<feature type="compositionally biased region" description="Basic and acidic residues" evidence="1">
    <location>
        <begin position="48"/>
        <end position="57"/>
    </location>
</feature>
<evidence type="ECO:0000313" key="3">
    <source>
        <dbReference type="Proteomes" id="UP000429523"/>
    </source>
</evidence>
<proteinExistence type="predicted"/>
<feature type="compositionally biased region" description="Basic residues" evidence="1">
    <location>
        <begin position="38"/>
        <end position="47"/>
    </location>
</feature>
<dbReference type="AlphaFoldDB" id="A0A6A3FRX7"/>
<reference evidence="2 3" key="1">
    <citation type="submission" date="2018-08" db="EMBL/GenBank/DDBJ databases">
        <title>Genomic investigation of the strawberry pathogen Phytophthora fragariae indicates pathogenicity is determined by transcriptional variation in three key races.</title>
        <authorList>
            <person name="Adams T.M."/>
            <person name="Armitage A.D."/>
            <person name="Sobczyk M.K."/>
            <person name="Bates H.J."/>
            <person name="Dunwell J.M."/>
            <person name="Nellist C.F."/>
            <person name="Harrison R.J."/>
        </authorList>
    </citation>
    <scope>NUCLEOTIDE SEQUENCE [LARGE SCALE GENOMIC DNA]</scope>
    <source>
        <strain evidence="2 3">NOV-9</strain>
    </source>
</reference>
<feature type="compositionally biased region" description="Polar residues" evidence="1">
    <location>
        <begin position="1"/>
        <end position="11"/>
    </location>
</feature>
<evidence type="ECO:0000256" key="1">
    <source>
        <dbReference type="SAM" id="MobiDB-lite"/>
    </source>
</evidence>
<dbReference type="Proteomes" id="UP000429523">
    <property type="component" value="Unassembled WGS sequence"/>
</dbReference>
<protein>
    <submittedName>
        <fullName evidence="2">Uncharacterized protein</fullName>
    </submittedName>
</protein>
<feature type="region of interest" description="Disordered" evidence="1">
    <location>
        <begin position="34"/>
        <end position="58"/>
    </location>
</feature>
<sequence length="274" mass="30895">MGFHLQANSNGHGNGKGQRRLYHRQQRRCHLVREPHAHGAHGRHRHQQHEGGMDTRSEGTMPAVLSDAPAGWAYDRFELTESSNVRNRAIKQHISSREIRDHGEEALNDSSTTCTSRSCFSRSSPPARVRAYDLKIRLADVTKIESSHMIDPSWNSGFKRFFSQHSIFWFRSDLPLSTELSRDATDPSAWLDGHCSSADVFAAIASSPSLRSPKSPSPAQLIGFCCNYLSVGPCEGANKSPRMRCKTAAKKTLCWCSEFNAFNAMRMYFRYLFD</sequence>
<dbReference type="EMBL" id="QXGF01000104">
    <property type="protein sequence ID" value="KAE8946790.1"/>
    <property type="molecule type" value="Genomic_DNA"/>
</dbReference>
<organism evidence="2 3">
    <name type="scientific">Phytophthora fragariae</name>
    <dbReference type="NCBI Taxonomy" id="53985"/>
    <lineage>
        <taxon>Eukaryota</taxon>
        <taxon>Sar</taxon>
        <taxon>Stramenopiles</taxon>
        <taxon>Oomycota</taxon>
        <taxon>Peronosporomycetes</taxon>
        <taxon>Peronosporales</taxon>
        <taxon>Peronosporaceae</taxon>
        <taxon>Phytophthora</taxon>
    </lineage>
</organism>